<proteinExistence type="predicted"/>
<dbReference type="RefSeq" id="WP_284824142.1">
    <property type="nucleotide sequence ID" value="NZ_CP126969.1"/>
</dbReference>
<name>A0ABY8VC50_9CORY</name>
<keyword evidence="1" id="KW-1133">Transmembrane helix</keyword>
<keyword evidence="1" id="KW-0472">Membrane</keyword>
<dbReference type="Proteomes" id="UP001225598">
    <property type="component" value="Chromosome"/>
</dbReference>
<protein>
    <recommendedName>
        <fullName evidence="4">DUF3040 domain-containing protein</fullName>
    </recommendedName>
</protein>
<evidence type="ECO:0000313" key="3">
    <source>
        <dbReference type="Proteomes" id="UP001225598"/>
    </source>
</evidence>
<sequence>MEISSLGKGATGQSVPPPVATEIAWLRSRRKLATTPEQFAAVSRELTELAHALERRPKEYTAGQYVVIGIAAIALGLVVGVILLFAADAMTAWLQS</sequence>
<evidence type="ECO:0008006" key="4">
    <source>
        <dbReference type="Google" id="ProtNLM"/>
    </source>
</evidence>
<feature type="transmembrane region" description="Helical" evidence="1">
    <location>
        <begin position="65"/>
        <end position="87"/>
    </location>
</feature>
<evidence type="ECO:0000256" key="1">
    <source>
        <dbReference type="SAM" id="Phobius"/>
    </source>
</evidence>
<organism evidence="2 3">
    <name type="scientific">Corynebacterium breve</name>
    <dbReference type="NCBI Taxonomy" id="3049799"/>
    <lineage>
        <taxon>Bacteria</taxon>
        <taxon>Bacillati</taxon>
        <taxon>Actinomycetota</taxon>
        <taxon>Actinomycetes</taxon>
        <taxon>Mycobacteriales</taxon>
        <taxon>Corynebacteriaceae</taxon>
        <taxon>Corynebacterium</taxon>
    </lineage>
</organism>
<keyword evidence="1" id="KW-0812">Transmembrane</keyword>
<accession>A0ABY8VC50</accession>
<reference evidence="2 3" key="1">
    <citation type="submission" date="2023-05" db="EMBL/GenBank/DDBJ databases">
        <title>Corynebacterium suedekumii sp. nov. and Corynebacterium breve sp. nov. isolated from raw cow's milk.</title>
        <authorList>
            <person name="Baer M.K."/>
            <person name="Mehl L."/>
            <person name="Hellmuth R."/>
            <person name="Marke G."/>
            <person name="Lipski A."/>
        </authorList>
    </citation>
    <scope>NUCLEOTIDE SEQUENCE [LARGE SCALE GENOMIC DNA]</scope>
    <source>
        <strain evidence="2 3">R4</strain>
    </source>
</reference>
<keyword evidence="3" id="KW-1185">Reference proteome</keyword>
<dbReference type="EMBL" id="CP126969">
    <property type="protein sequence ID" value="WIM67216.1"/>
    <property type="molecule type" value="Genomic_DNA"/>
</dbReference>
<evidence type="ECO:0000313" key="2">
    <source>
        <dbReference type="EMBL" id="WIM67216.1"/>
    </source>
</evidence>
<gene>
    <name evidence="2" type="ORF">QP027_08815</name>
</gene>